<dbReference type="PANTHER" id="PTHR28027:SF2">
    <property type="entry name" value="TRANSCRIPTIONAL REGULATOR MIT1"/>
    <property type="match status" value="1"/>
</dbReference>
<dbReference type="OrthoDB" id="5572844at2759"/>
<evidence type="ECO:0000313" key="1">
    <source>
        <dbReference type="EMBL" id="THV00532.1"/>
    </source>
</evidence>
<gene>
    <name evidence="1" type="ORF">K435DRAFT_963953</name>
</gene>
<protein>
    <submittedName>
        <fullName evidence="1">Uncharacterized protein</fullName>
    </submittedName>
</protein>
<evidence type="ECO:0000313" key="2">
    <source>
        <dbReference type="Proteomes" id="UP000297245"/>
    </source>
</evidence>
<name>A0A4S8MDV2_DENBC</name>
<dbReference type="EMBL" id="ML179102">
    <property type="protein sequence ID" value="THV00532.1"/>
    <property type="molecule type" value="Genomic_DNA"/>
</dbReference>
<dbReference type="InterPro" id="IPR018608">
    <property type="entry name" value="Gti1/Pac2"/>
</dbReference>
<reference evidence="1 2" key="1">
    <citation type="journal article" date="2019" name="Nat. Ecol. Evol.">
        <title>Megaphylogeny resolves global patterns of mushroom evolution.</title>
        <authorList>
            <person name="Varga T."/>
            <person name="Krizsan K."/>
            <person name="Foldi C."/>
            <person name="Dima B."/>
            <person name="Sanchez-Garcia M."/>
            <person name="Sanchez-Ramirez S."/>
            <person name="Szollosi G.J."/>
            <person name="Szarkandi J.G."/>
            <person name="Papp V."/>
            <person name="Albert L."/>
            <person name="Andreopoulos W."/>
            <person name="Angelini C."/>
            <person name="Antonin V."/>
            <person name="Barry K.W."/>
            <person name="Bougher N.L."/>
            <person name="Buchanan P."/>
            <person name="Buyck B."/>
            <person name="Bense V."/>
            <person name="Catcheside P."/>
            <person name="Chovatia M."/>
            <person name="Cooper J."/>
            <person name="Damon W."/>
            <person name="Desjardin D."/>
            <person name="Finy P."/>
            <person name="Geml J."/>
            <person name="Haridas S."/>
            <person name="Hughes K."/>
            <person name="Justo A."/>
            <person name="Karasinski D."/>
            <person name="Kautmanova I."/>
            <person name="Kiss B."/>
            <person name="Kocsube S."/>
            <person name="Kotiranta H."/>
            <person name="LaButti K.M."/>
            <person name="Lechner B.E."/>
            <person name="Liimatainen K."/>
            <person name="Lipzen A."/>
            <person name="Lukacs Z."/>
            <person name="Mihaltcheva S."/>
            <person name="Morgado L.N."/>
            <person name="Niskanen T."/>
            <person name="Noordeloos M.E."/>
            <person name="Ohm R.A."/>
            <person name="Ortiz-Santana B."/>
            <person name="Ovrebo C."/>
            <person name="Racz N."/>
            <person name="Riley R."/>
            <person name="Savchenko A."/>
            <person name="Shiryaev A."/>
            <person name="Soop K."/>
            <person name="Spirin V."/>
            <person name="Szebenyi C."/>
            <person name="Tomsovsky M."/>
            <person name="Tulloss R.E."/>
            <person name="Uehling J."/>
            <person name="Grigoriev I.V."/>
            <person name="Vagvolgyi C."/>
            <person name="Papp T."/>
            <person name="Martin F.M."/>
            <person name="Miettinen O."/>
            <person name="Hibbett D.S."/>
            <person name="Nagy L.G."/>
        </authorList>
    </citation>
    <scope>NUCLEOTIDE SEQUENCE [LARGE SCALE GENOMIC DNA]</scope>
    <source>
        <strain evidence="1 2">CBS 962.96</strain>
    </source>
</reference>
<accession>A0A4S8MDV2</accession>
<sequence>MIGPLSFVGHVETPLDAWFLAWAAHIGMLQRVPRQLSRQEACSLITSGAVFVYYEHEIKRWTDCMLWSCPRADGNFTLYHQCTRREVNLNNLSQYAHGKLKPHGLLKQKITIALMDNIPNICVVSYFSARDVLDGKLEKPSSGMGPEFFPLIYGERLRMACNTTDSVSRYGSLLPPTRPRGPSPDLQLQSQYQNAMPITEKQESEHHTV</sequence>
<proteinExistence type="predicted"/>
<organism evidence="1 2">
    <name type="scientific">Dendrothele bispora (strain CBS 962.96)</name>
    <dbReference type="NCBI Taxonomy" id="1314807"/>
    <lineage>
        <taxon>Eukaryota</taxon>
        <taxon>Fungi</taxon>
        <taxon>Dikarya</taxon>
        <taxon>Basidiomycota</taxon>
        <taxon>Agaricomycotina</taxon>
        <taxon>Agaricomycetes</taxon>
        <taxon>Agaricomycetidae</taxon>
        <taxon>Agaricales</taxon>
        <taxon>Agaricales incertae sedis</taxon>
        <taxon>Dendrothele</taxon>
    </lineage>
</organism>
<dbReference type="Pfam" id="PF09729">
    <property type="entry name" value="Gti1_Pac2"/>
    <property type="match status" value="1"/>
</dbReference>
<dbReference type="GO" id="GO:0003677">
    <property type="term" value="F:DNA binding"/>
    <property type="evidence" value="ECO:0007669"/>
    <property type="project" value="TreeGrafter"/>
</dbReference>
<keyword evidence="2" id="KW-1185">Reference proteome</keyword>
<dbReference type="PANTHER" id="PTHR28027">
    <property type="entry name" value="TRANSCRIPTIONAL REGULATOR MIT1"/>
    <property type="match status" value="1"/>
</dbReference>
<dbReference type="Proteomes" id="UP000297245">
    <property type="component" value="Unassembled WGS sequence"/>
</dbReference>
<dbReference type="AlphaFoldDB" id="A0A4S8MDV2"/>